<proteinExistence type="predicted"/>
<dbReference type="EMBL" id="HBUF01084478">
    <property type="protein sequence ID" value="CAG6633953.1"/>
    <property type="molecule type" value="Transcribed_RNA"/>
</dbReference>
<sequence>MYVLSLLAQISCFIHWFRFSCNIVFLFISAQLSTSLVLILAVNWSRSSLISFFNVVFTVEIFFDPFFAQFLVDTFDFRFAVDLAFLMGFTRLVTFPVDTFALRLAFACIVTFVFTKFCFFLESLIVCRLLKSFKHLCNRK</sequence>
<name>A0A8D8QL22_9HEMI</name>
<dbReference type="AlphaFoldDB" id="A0A8D8QL22"/>
<protein>
    <submittedName>
        <fullName evidence="2">Uncharacterized protein</fullName>
    </submittedName>
</protein>
<feature type="transmembrane region" description="Helical" evidence="1">
    <location>
        <begin position="103"/>
        <end position="130"/>
    </location>
</feature>
<accession>A0A8D8QL22</accession>
<evidence type="ECO:0000313" key="2">
    <source>
        <dbReference type="EMBL" id="CAG6633953.1"/>
    </source>
</evidence>
<dbReference type="EMBL" id="HBUF01252809">
    <property type="protein sequence ID" value="CAG6680602.1"/>
    <property type="molecule type" value="Transcribed_RNA"/>
</dbReference>
<keyword evidence="1" id="KW-1133">Transmembrane helix</keyword>
<reference evidence="2" key="1">
    <citation type="submission" date="2021-05" db="EMBL/GenBank/DDBJ databases">
        <authorList>
            <person name="Alioto T."/>
            <person name="Alioto T."/>
            <person name="Gomez Garrido J."/>
        </authorList>
    </citation>
    <scope>NUCLEOTIDE SEQUENCE</scope>
</reference>
<keyword evidence="1" id="KW-0812">Transmembrane</keyword>
<feature type="transmembrane region" description="Helical" evidence="1">
    <location>
        <begin position="21"/>
        <end position="42"/>
    </location>
</feature>
<feature type="transmembrane region" description="Helical" evidence="1">
    <location>
        <begin position="48"/>
        <end position="67"/>
    </location>
</feature>
<organism evidence="2">
    <name type="scientific">Cacopsylla melanoneura</name>
    <dbReference type="NCBI Taxonomy" id="428564"/>
    <lineage>
        <taxon>Eukaryota</taxon>
        <taxon>Metazoa</taxon>
        <taxon>Ecdysozoa</taxon>
        <taxon>Arthropoda</taxon>
        <taxon>Hexapoda</taxon>
        <taxon>Insecta</taxon>
        <taxon>Pterygota</taxon>
        <taxon>Neoptera</taxon>
        <taxon>Paraneoptera</taxon>
        <taxon>Hemiptera</taxon>
        <taxon>Sternorrhyncha</taxon>
        <taxon>Psylloidea</taxon>
        <taxon>Psyllidae</taxon>
        <taxon>Psyllinae</taxon>
        <taxon>Cacopsylla</taxon>
    </lineage>
</organism>
<evidence type="ECO:0000256" key="1">
    <source>
        <dbReference type="SAM" id="Phobius"/>
    </source>
</evidence>
<keyword evidence="1" id="KW-0472">Membrane</keyword>